<evidence type="ECO:0000256" key="1">
    <source>
        <dbReference type="SAM" id="MobiDB-lite"/>
    </source>
</evidence>
<evidence type="ECO:0000313" key="3">
    <source>
        <dbReference type="Proteomes" id="UP000053676"/>
    </source>
</evidence>
<feature type="compositionally biased region" description="Basic and acidic residues" evidence="1">
    <location>
        <begin position="161"/>
        <end position="188"/>
    </location>
</feature>
<dbReference type="AlphaFoldDB" id="W2T145"/>
<feature type="region of interest" description="Disordered" evidence="1">
    <location>
        <begin position="139"/>
        <end position="201"/>
    </location>
</feature>
<gene>
    <name evidence="2" type="ORF">NECAME_00670</name>
</gene>
<name>W2T145_NECAM</name>
<reference evidence="3" key="1">
    <citation type="journal article" date="2014" name="Nat. Genet.">
        <title>Genome of the human hookworm Necator americanus.</title>
        <authorList>
            <person name="Tang Y.T."/>
            <person name="Gao X."/>
            <person name="Rosa B.A."/>
            <person name="Abubucker S."/>
            <person name="Hallsworth-Pepin K."/>
            <person name="Martin J."/>
            <person name="Tyagi R."/>
            <person name="Heizer E."/>
            <person name="Zhang X."/>
            <person name="Bhonagiri-Palsikar V."/>
            <person name="Minx P."/>
            <person name="Warren W.C."/>
            <person name="Wang Q."/>
            <person name="Zhan B."/>
            <person name="Hotez P.J."/>
            <person name="Sternberg P.W."/>
            <person name="Dougall A."/>
            <person name="Gaze S.T."/>
            <person name="Mulvenna J."/>
            <person name="Sotillo J."/>
            <person name="Ranganathan S."/>
            <person name="Rabelo E.M."/>
            <person name="Wilson R.K."/>
            <person name="Felgner P.L."/>
            <person name="Bethony J."/>
            <person name="Hawdon J.M."/>
            <person name="Gasser R.B."/>
            <person name="Loukas A."/>
            <person name="Mitreva M."/>
        </authorList>
    </citation>
    <scope>NUCLEOTIDE SEQUENCE [LARGE SCALE GENOMIC DNA]</scope>
</reference>
<sequence length="599" mass="63424">MSELVPVDEKLFARILHCPSCGHEYHEQLSNIALDESTDSESPKRRRMTDPASLVCPKCNVTINEEKSDDVNTRMEAGMVGPLSGDHHTTKASQEDICGNRPREAKPEKPNKMHEDDGGLIIDVENVTPSPPDRLIIANSPTADSKNSIPSEASNGSTVHVKAEVKKEASLSTDSLRDAKPSVNDKHNIPPGPCPDELQHPNDTTVEKEIKLEDDKPSPPDLLSILRNRELWSPISDDEISPVTPLSSLPPFNVQNPALGIAPPGITNNSMGNMTPPFPNLSVPPPPLAGIANFCPPVFANTPMNNMTSSSVSPNIHVPQGAFTGPGIIPGTPQMDVPANIHGPQAAVARPAEVSGATQMDVPANIYGHQGVVARSGTVPAAPQRNVSPKVHGLQGAVGKPVVVPGTPQMNVPSNIHAPQGAVVRPGVVPGTPQMNMQASAPVRANPSPQSTITGSNTRTCVKNTATSPSAPQPLPKPLPKRPIVTRPAATASAPTHGHAPPPNANLSAPEYQCQQLTGAPVMNALEKPLFAMCIKCNTEFYELKPMDFKLLFPAESIQTSSNLADLVQGNQNTATIRRTVPSGRRSTKNIGTSGNNAK</sequence>
<feature type="compositionally biased region" description="Basic and acidic residues" evidence="1">
    <location>
        <begin position="101"/>
        <end position="116"/>
    </location>
</feature>
<dbReference type="Proteomes" id="UP000053676">
    <property type="component" value="Unassembled WGS sequence"/>
</dbReference>
<feature type="region of interest" description="Disordered" evidence="1">
    <location>
        <begin position="438"/>
        <end position="483"/>
    </location>
</feature>
<keyword evidence="3" id="KW-1185">Reference proteome</keyword>
<feature type="compositionally biased region" description="Polar residues" evidence="1">
    <location>
        <begin position="447"/>
        <end position="467"/>
    </location>
</feature>
<feature type="region of interest" description="Disordered" evidence="1">
    <location>
        <begin position="81"/>
        <end position="116"/>
    </location>
</feature>
<organism evidence="2 3">
    <name type="scientific">Necator americanus</name>
    <name type="common">Human hookworm</name>
    <dbReference type="NCBI Taxonomy" id="51031"/>
    <lineage>
        <taxon>Eukaryota</taxon>
        <taxon>Metazoa</taxon>
        <taxon>Ecdysozoa</taxon>
        <taxon>Nematoda</taxon>
        <taxon>Chromadorea</taxon>
        <taxon>Rhabditida</taxon>
        <taxon>Rhabditina</taxon>
        <taxon>Rhabditomorpha</taxon>
        <taxon>Strongyloidea</taxon>
        <taxon>Ancylostomatidae</taxon>
        <taxon>Bunostominae</taxon>
        <taxon>Necator</taxon>
    </lineage>
</organism>
<protein>
    <submittedName>
        <fullName evidence="2">Uncharacterized protein</fullName>
    </submittedName>
</protein>
<dbReference type="KEGG" id="nai:NECAME_00670"/>
<feature type="compositionally biased region" description="Polar residues" evidence="1">
    <location>
        <begin position="139"/>
        <end position="158"/>
    </location>
</feature>
<proteinExistence type="predicted"/>
<accession>W2T145</accession>
<dbReference type="EMBL" id="KI660311">
    <property type="protein sequence ID" value="ETN75259.1"/>
    <property type="molecule type" value="Genomic_DNA"/>
</dbReference>
<evidence type="ECO:0000313" key="2">
    <source>
        <dbReference type="EMBL" id="ETN75259.1"/>
    </source>
</evidence>